<dbReference type="RefSeq" id="WP_146838861.1">
    <property type="nucleotide sequence ID" value="NZ_BJVQ01000042.1"/>
</dbReference>
<keyword evidence="3" id="KW-1185">Reference proteome</keyword>
<evidence type="ECO:0000313" key="2">
    <source>
        <dbReference type="EMBL" id="MBB5472840.1"/>
    </source>
</evidence>
<name>A0A511FEK1_9CELL</name>
<dbReference type="Gene3D" id="2.70.98.10">
    <property type="match status" value="1"/>
</dbReference>
<evidence type="ECO:0000313" key="4">
    <source>
        <dbReference type="Proteomes" id="UP000564629"/>
    </source>
</evidence>
<evidence type="ECO:0000313" key="1">
    <source>
        <dbReference type="EMBL" id="GEL47612.1"/>
    </source>
</evidence>
<gene>
    <name evidence="1" type="ORF">CHO01_27280</name>
    <name evidence="2" type="ORF">HNR08_001576</name>
</gene>
<dbReference type="GO" id="GO:0004034">
    <property type="term" value="F:aldose 1-epimerase activity"/>
    <property type="evidence" value="ECO:0007669"/>
    <property type="project" value="UniProtKB-EC"/>
</dbReference>
<dbReference type="EMBL" id="JACHDN010000001">
    <property type="protein sequence ID" value="MBB5472840.1"/>
    <property type="molecule type" value="Genomic_DNA"/>
</dbReference>
<keyword evidence="2" id="KW-0413">Isomerase</keyword>
<dbReference type="Pfam" id="PF01263">
    <property type="entry name" value="Aldose_epim"/>
    <property type="match status" value="1"/>
</dbReference>
<proteinExistence type="predicted"/>
<reference evidence="1 3" key="1">
    <citation type="submission" date="2019-07" db="EMBL/GenBank/DDBJ databases">
        <title>Whole genome shotgun sequence of Cellulomonas hominis NBRC 16055.</title>
        <authorList>
            <person name="Hosoyama A."/>
            <person name="Uohara A."/>
            <person name="Ohji S."/>
            <person name="Ichikawa N."/>
        </authorList>
    </citation>
    <scope>NUCLEOTIDE SEQUENCE [LARGE SCALE GENOMIC DNA]</scope>
    <source>
        <strain evidence="1 3">NBRC 16055</strain>
    </source>
</reference>
<accession>A0A511FEK1</accession>
<dbReference type="SUPFAM" id="SSF74650">
    <property type="entry name" value="Galactose mutarotase-like"/>
    <property type="match status" value="1"/>
</dbReference>
<dbReference type="Proteomes" id="UP000321723">
    <property type="component" value="Unassembled WGS sequence"/>
</dbReference>
<dbReference type="CDD" id="cd09022">
    <property type="entry name" value="Aldose_epim_Ec_YihR"/>
    <property type="match status" value="1"/>
</dbReference>
<protein>
    <submittedName>
        <fullName evidence="2">Aldose 1-epimerase</fullName>
        <ecNumber evidence="2">5.1.3.3</ecNumber>
    </submittedName>
    <submittedName>
        <fullName evidence="1">Galactose mutarotase</fullName>
    </submittedName>
</protein>
<organism evidence="1 3">
    <name type="scientific">Cellulomonas hominis</name>
    <dbReference type="NCBI Taxonomy" id="156981"/>
    <lineage>
        <taxon>Bacteria</taxon>
        <taxon>Bacillati</taxon>
        <taxon>Actinomycetota</taxon>
        <taxon>Actinomycetes</taxon>
        <taxon>Micrococcales</taxon>
        <taxon>Cellulomonadaceae</taxon>
        <taxon>Cellulomonas</taxon>
    </lineage>
</organism>
<dbReference type="InterPro" id="IPR008183">
    <property type="entry name" value="Aldose_1/G6P_1-epimerase"/>
</dbReference>
<sequence>MRPLSGDQIVIRAHGYEAGVASVGATLRSLRHDDRDLVLPFDEDEVRPGMRGAVLAPWPNRVGDARYQFAGRTHQLPVDEPASGTALHGLAAWVDFRLVEAGSARVVLAGTVQPRSGYPWRVRLDVEHALGADGLTQRVTATNESPTAAPCGLGGHPYLVAAAGGAVDDWTLELPAESVLLADPRGLPVRDVAVAEHDGGALDFRRPRRIGETVLNHAYTALRPGADGLVRTRLTSPGGRGVELASDAGCRWLQLYSADREDGPGRRAGLAVEPMTCPPDALRSGRDLTVLAPGASVSAGWTIRAVHV</sequence>
<dbReference type="Proteomes" id="UP000564629">
    <property type="component" value="Unassembled WGS sequence"/>
</dbReference>
<dbReference type="InterPro" id="IPR037480">
    <property type="entry name" value="YihR-like"/>
</dbReference>
<dbReference type="GO" id="GO:0030246">
    <property type="term" value="F:carbohydrate binding"/>
    <property type="evidence" value="ECO:0007669"/>
    <property type="project" value="InterPro"/>
</dbReference>
<reference evidence="2 4" key="2">
    <citation type="submission" date="2020-08" db="EMBL/GenBank/DDBJ databases">
        <title>Sequencing the genomes of 1000 actinobacteria strains.</title>
        <authorList>
            <person name="Klenk H.-P."/>
        </authorList>
    </citation>
    <scope>NUCLEOTIDE SEQUENCE [LARGE SCALE GENOMIC DNA]</scope>
    <source>
        <strain evidence="2 4">DSM 9581</strain>
    </source>
</reference>
<dbReference type="GO" id="GO:0005975">
    <property type="term" value="P:carbohydrate metabolic process"/>
    <property type="evidence" value="ECO:0007669"/>
    <property type="project" value="InterPro"/>
</dbReference>
<dbReference type="AlphaFoldDB" id="A0A511FEK1"/>
<dbReference type="EMBL" id="BJVQ01000042">
    <property type="protein sequence ID" value="GEL47612.1"/>
    <property type="molecule type" value="Genomic_DNA"/>
</dbReference>
<dbReference type="OrthoDB" id="4739604at2"/>
<dbReference type="InterPro" id="IPR011013">
    <property type="entry name" value="Gal_mutarotase_sf_dom"/>
</dbReference>
<dbReference type="EC" id="5.1.3.3" evidence="2"/>
<evidence type="ECO:0000313" key="3">
    <source>
        <dbReference type="Proteomes" id="UP000321723"/>
    </source>
</evidence>
<comment type="caution">
    <text evidence="1">The sequence shown here is derived from an EMBL/GenBank/DDBJ whole genome shotgun (WGS) entry which is preliminary data.</text>
</comment>
<dbReference type="InterPro" id="IPR014718">
    <property type="entry name" value="GH-type_carb-bd"/>
</dbReference>